<accession>A0A3N6PKI9</accession>
<gene>
    <name evidence="2" type="ORF">D5R40_02585</name>
</gene>
<evidence type="ECO:0000256" key="1">
    <source>
        <dbReference type="SAM" id="MobiDB-lite"/>
    </source>
</evidence>
<keyword evidence="3" id="KW-1185">Reference proteome</keyword>
<dbReference type="Proteomes" id="UP000269154">
    <property type="component" value="Unassembled WGS sequence"/>
</dbReference>
<name>A0A3N6PKI9_9CYAN</name>
<evidence type="ECO:0000313" key="3">
    <source>
        <dbReference type="Proteomes" id="UP000269154"/>
    </source>
</evidence>
<dbReference type="EMBL" id="RCBY01000008">
    <property type="protein sequence ID" value="RQH55337.1"/>
    <property type="molecule type" value="Genomic_DNA"/>
</dbReference>
<dbReference type="AlphaFoldDB" id="A0A3N6PKI9"/>
<proteinExistence type="predicted"/>
<organism evidence="2 3">
    <name type="scientific">Okeania hirsuta</name>
    <dbReference type="NCBI Taxonomy" id="1458930"/>
    <lineage>
        <taxon>Bacteria</taxon>
        <taxon>Bacillati</taxon>
        <taxon>Cyanobacteriota</taxon>
        <taxon>Cyanophyceae</taxon>
        <taxon>Oscillatoriophycideae</taxon>
        <taxon>Oscillatoriales</taxon>
        <taxon>Microcoleaceae</taxon>
        <taxon>Okeania</taxon>
    </lineage>
</organism>
<dbReference type="OrthoDB" id="451049at2"/>
<evidence type="ECO:0000313" key="2">
    <source>
        <dbReference type="EMBL" id="RQH55337.1"/>
    </source>
</evidence>
<sequence>MSDFKVTPQSELTTSQMLERYNLDDEITLKRWAQLHGIDNNRGYYNPDEVDLIDHVHHHIYNLGMSIIDYQSFIDRRQIPTQKFTQENGENMMENNIYTNVSNSAKKHQGTENFVCNDYDAINKTSEEINNEEYAAIEMLKKQYSEAIDLMGEKIADHFIDELDVSVMRHLIKKVKERQRLNGKVSSNRFLKTIKAVLQPQNGNFLVPKDNENESSIELEQNHRLG</sequence>
<feature type="region of interest" description="Disordered" evidence="1">
    <location>
        <begin position="206"/>
        <end position="226"/>
    </location>
</feature>
<reference evidence="2 3" key="1">
    <citation type="journal article" date="2018" name="ACS Chem. Biol.">
        <title>Ketoreductase domain dysfunction expands chemodiversity: malyngamide biosynthesis in the cyanobacterium Okeania hirsuta.</title>
        <authorList>
            <person name="Moss N.A."/>
            <person name="Leao T."/>
            <person name="Rankin M."/>
            <person name="McCullough T.M."/>
            <person name="Qu P."/>
            <person name="Korobeynikov A."/>
            <person name="Smith J.L."/>
            <person name="Gerwick L."/>
            <person name="Gerwick W.H."/>
        </authorList>
    </citation>
    <scope>NUCLEOTIDE SEQUENCE [LARGE SCALE GENOMIC DNA]</scope>
    <source>
        <strain evidence="2 3">PAB10Feb10-1</strain>
    </source>
</reference>
<protein>
    <submittedName>
        <fullName evidence="2">Uncharacterized protein</fullName>
    </submittedName>
</protein>
<dbReference type="RefSeq" id="WP_124144060.1">
    <property type="nucleotide sequence ID" value="NZ_CAWOKI010000383.1"/>
</dbReference>
<comment type="caution">
    <text evidence="2">The sequence shown here is derived from an EMBL/GenBank/DDBJ whole genome shotgun (WGS) entry which is preliminary data.</text>
</comment>